<dbReference type="STRING" id="274537.BIU88_02700"/>
<dbReference type="PANTHER" id="PTHR42988:SF2">
    <property type="entry name" value="CYCLIC NUCLEOTIDE PHOSPHODIESTERASE CBUA0032-RELATED"/>
    <property type="match status" value="1"/>
</dbReference>
<dbReference type="InterPro" id="IPR050884">
    <property type="entry name" value="CNP_phosphodiesterase-III"/>
</dbReference>
<evidence type="ECO:0000259" key="5">
    <source>
        <dbReference type="Pfam" id="PF00149"/>
    </source>
</evidence>
<dbReference type="SUPFAM" id="SSF56300">
    <property type="entry name" value="Metallo-dependent phosphatases"/>
    <property type="match status" value="1"/>
</dbReference>
<comment type="similarity">
    <text evidence="4">Belongs to the cyclic nucleotide phosphodiesterase class-III family.</text>
</comment>
<evidence type="ECO:0000313" key="7">
    <source>
        <dbReference type="Proteomes" id="UP000095185"/>
    </source>
</evidence>
<organism evidence="6 7">
    <name type="scientific">Chlorobaculum limnaeum</name>
    <dbReference type="NCBI Taxonomy" id="274537"/>
    <lineage>
        <taxon>Bacteria</taxon>
        <taxon>Pseudomonadati</taxon>
        <taxon>Chlorobiota</taxon>
        <taxon>Chlorobiia</taxon>
        <taxon>Chlorobiales</taxon>
        <taxon>Chlorobiaceae</taxon>
        <taxon>Chlorobaculum</taxon>
    </lineage>
</organism>
<proteinExistence type="inferred from homology"/>
<dbReference type="Gene3D" id="3.60.21.10">
    <property type="match status" value="1"/>
</dbReference>
<protein>
    <submittedName>
        <fullName evidence="6">Metallophosphoesterase</fullName>
    </submittedName>
</protein>
<gene>
    <name evidence="6" type="ORF">BIU88_02700</name>
</gene>
<evidence type="ECO:0000256" key="2">
    <source>
        <dbReference type="ARBA" id="ARBA00022801"/>
    </source>
</evidence>
<dbReference type="KEGG" id="clz:BIU88_02700"/>
<name>A0A1D8D6D4_CHLLM</name>
<evidence type="ECO:0000256" key="4">
    <source>
        <dbReference type="ARBA" id="ARBA00025742"/>
    </source>
</evidence>
<dbReference type="Proteomes" id="UP000095185">
    <property type="component" value="Chromosome"/>
</dbReference>
<dbReference type="InterPro" id="IPR004843">
    <property type="entry name" value="Calcineurin-like_PHP"/>
</dbReference>
<accession>A0A1D8D6D4</accession>
<evidence type="ECO:0000256" key="3">
    <source>
        <dbReference type="ARBA" id="ARBA00023004"/>
    </source>
</evidence>
<dbReference type="Pfam" id="PF00149">
    <property type="entry name" value="Metallophos"/>
    <property type="match status" value="1"/>
</dbReference>
<dbReference type="PANTHER" id="PTHR42988">
    <property type="entry name" value="PHOSPHOHYDROLASE"/>
    <property type="match status" value="1"/>
</dbReference>
<keyword evidence="3" id="KW-0408">Iron</keyword>
<sequence length="292" mass="33243">MSFDKKVTIAHLSDLHFASRNDRYLTDRLDIMLSEFVRRKYDHLVLTGDLIDTASPALWTIIRDALVRHGLFDWGKTTVIPGNHDLIDLEEEMRFYNALNPYDQSRQRRLDERLRQFNALFRPLISGDGGDAAGVPFVKVMRFGEIALSFVAVNTVAPWSGLDNPVGARGSVSRETLGALRQPEVRQALDDTFVIGLCHHAYKIYGTGALVDQAFDWTMEFKNRDEYLKSMTSLGAKLVLHGHFHRFQVYQAGGVHFINGGSFRYSPERYGELTIGPEGRWAHRFVNLALKR</sequence>
<dbReference type="GO" id="GO:0016787">
    <property type="term" value="F:hydrolase activity"/>
    <property type="evidence" value="ECO:0007669"/>
    <property type="project" value="UniProtKB-KW"/>
</dbReference>
<reference evidence="6" key="1">
    <citation type="submission" date="2016-09" db="EMBL/GenBank/DDBJ databases">
        <title>Genome sequence of Chlorobaculum limnaeum.</title>
        <authorList>
            <person name="Liu Z."/>
            <person name="Tank M."/>
            <person name="Bryant D.A."/>
        </authorList>
    </citation>
    <scope>NUCLEOTIDE SEQUENCE [LARGE SCALE GENOMIC DNA]</scope>
    <source>
        <strain evidence="6">DSM 1677</strain>
    </source>
</reference>
<keyword evidence="7" id="KW-1185">Reference proteome</keyword>
<feature type="domain" description="Calcineurin-like phosphoesterase" evidence="5">
    <location>
        <begin position="8"/>
        <end position="246"/>
    </location>
</feature>
<dbReference type="EMBL" id="CP017305">
    <property type="protein sequence ID" value="AOS83149.1"/>
    <property type="molecule type" value="Genomic_DNA"/>
</dbReference>
<dbReference type="OrthoDB" id="597003at2"/>
<dbReference type="RefSeq" id="WP_069808875.1">
    <property type="nucleotide sequence ID" value="NZ_CP017305.1"/>
</dbReference>
<evidence type="ECO:0000313" key="6">
    <source>
        <dbReference type="EMBL" id="AOS83149.1"/>
    </source>
</evidence>
<keyword evidence="1" id="KW-0479">Metal-binding</keyword>
<keyword evidence="2" id="KW-0378">Hydrolase</keyword>
<dbReference type="InterPro" id="IPR029052">
    <property type="entry name" value="Metallo-depent_PP-like"/>
</dbReference>
<dbReference type="GO" id="GO:0046872">
    <property type="term" value="F:metal ion binding"/>
    <property type="evidence" value="ECO:0007669"/>
    <property type="project" value="UniProtKB-KW"/>
</dbReference>
<dbReference type="AlphaFoldDB" id="A0A1D8D6D4"/>
<evidence type="ECO:0000256" key="1">
    <source>
        <dbReference type="ARBA" id="ARBA00022723"/>
    </source>
</evidence>